<dbReference type="STRING" id="92696.A0A4R0RHW4"/>
<dbReference type="PANTHER" id="PTHR11133">
    <property type="entry name" value="SACCHAROPINE DEHYDROGENASE"/>
    <property type="match status" value="1"/>
</dbReference>
<dbReference type="SMART" id="SM01003">
    <property type="entry name" value="AlaDh_PNT_N"/>
    <property type="match status" value="1"/>
</dbReference>
<keyword evidence="7 13" id="KW-0560">Oxidoreductase</keyword>
<reference evidence="19 20" key="1">
    <citation type="submission" date="2018-11" db="EMBL/GenBank/DDBJ databases">
        <title>Genome assembly of Steccherinum ochraceum LE-BIN_3174, the white-rot fungus of the Steccherinaceae family (The Residual Polyporoid clade, Polyporales, Basidiomycota).</title>
        <authorList>
            <person name="Fedorova T.V."/>
            <person name="Glazunova O.A."/>
            <person name="Landesman E.O."/>
            <person name="Moiseenko K.V."/>
            <person name="Psurtseva N.V."/>
            <person name="Savinova O.S."/>
            <person name="Shakhova N.V."/>
            <person name="Tyazhelova T.V."/>
            <person name="Vasina D.V."/>
        </authorList>
    </citation>
    <scope>NUCLEOTIDE SEQUENCE [LARGE SCALE GENOMIC DNA]</scope>
    <source>
        <strain evidence="19 20">LE-BIN_3174</strain>
    </source>
</reference>
<comment type="catalytic activity">
    <reaction evidence="12 13">
        <text>L-saccharopine + NAD(+) + H2O = L-lysine + 2-oxoglutarate + NADH + H(+)</text>
        <dbReference type="Rhea" id="RHEA:12440"/>
        <dbReference type="ChEBI" id="CHEBI:15377"/>
        <dbReference type="ChEBI" id="CHEBI:15378"/>
        <dbReference type="ChEBI" id="CHEBI:16810"/>
        <dbReference type="ChEBI" id="CHEBI:32551"/>
        <dbReference type="ChEBI" id="CHEBI:57540"/>
        <dbReference type="ChEBI" id="CHEBI:57945"/>
        <dbReference type="ChEBI" id="CHEBI:57951"/>
        <dbReference type="EC" id="1.5.1.7"/>
    </reaction>
</comment>
<feature type="active site" description="Proton donor" evidence="14">
    <location>
        <position position="117"/>
    </location>
</feature>
<name>A0A4R0RHW4_9APHY</name>
<dbReference type="InterPro" id="IPR027281">
    <property type="entry name" value="Lys1"/>
</dbReference>
<feature type="binding site" evidence="15">
    <location>
        <position position="247"/>
    </location>
    <ligand>
        <name>NAD(+)</name>
        <dbReference type="ChEBI" id="CHEBI:57540"/>
    </ligand>
</feature>
<evidence type="ECO:0000256" key="5">
    <source>
        <dbReference type="ARBA" id="ARBA00021221"/>
    </source>
</evidence>
<protein>
    <recommendedName>
        <fullName evidence="5 13">Saccharopine dehydrogenase [NAD(+), L-lysine-forming]</fullName>
        <shortName evidence="13">SDH</shortName>
        <ecNumber evidence="4 13">1.5.1.7</ecNumber>
    </recommendedName>
    <alternativeName>
        <fullName evidence="11 13">Lysine--2-oxoglutarate reductase</fullName>
    </alternativeName>
</protein>
<feature type="binding site" evidence="15">
    <location>
        <position position="157"/>
    </location>
    <ligand>
        <name>NAD(+)</name>
        <dbReference type="ChEBI" id="CHEBI:57540"/>
    </ligand>
</feature>
<dbReference type="EMBL" id="RWJN01000113">
    <property type="protein sequence ID" value="TCD67016.1"/>
    <property type="molecule type" value="Genomic_DNA"/>
</dbReference>
<evidence type="ECO:0000256" key="8">
    <source>
        <dbReference type="ARBA" id="ARBA00023027"/>
    </source>
</evidence>
<comment type="subunit">
    <text evidence="3">Monomer.</text>
</comment>
<dbReference type="InterPro" id="IPR051168">
    <property type="entry name" value="AASS"/>
</dbReference>
<evidence type="ECO:0000256" key="7">
    <source>
        <dbReference type="ARBA" id="ARBA00023002"/>
    </source>
</evidence>
<evidence type="ECO:0000256" key="10">
    <source>
        <dbReference type="ARBA" id="ARBA00023157"/>
    </source>
</evidence>
<comment type="caution">
    <text evidence="19">The sequence shown here is derived from an EMBL/GenBank/DDBJ whole genome shotgun (WGS) entry which is preliminary data.</text>
</comment>
<dbReference type="InterPro" id="IPR007886">
    <property type="entry name" value="AlaDH/PNT_N"/>
</dbReference>
<gene>
    <name evidence="19" type="primary">LYS1</name>
    <name evidence="19" type="ORF">EIP91_000636</name>
</gene>
<feature type="active site" description="Proton acceptor" evidence="14">
    <location>
        <position position="99"/>
    </location>
</feature>
<feature type="binding site" evidence="15">
    <location>
        <begin position="342"/>
        <end position="345"/>
    </location>
    <ligand>
        <name>NAD(+)</name>
        <dbReference type="ChEBI" id="CHEBI:57540"/>
    </ligand>
</feature>
<dbReference type="Proteomes" id="UP000292702">
    <property type="component" value="Unassembled WGS sequence"/>
</dbReference>
<keyword evidence="10" id="KW-1015">Disulfide bond</keyword>
<evidence type="ECO:0000313" key="19">
    <source>
        <dbReference type="EMBL" id="TCD67016.1"/>
    </source>
</evidence>
<dbReference type="GO" id="GO:0005737">
    <property type="term" value="C:cytoplasm"/>
    <property type="evidence" value="ECO:0007669"/>
    <property type="project" value="TreeGrafter"/>
</dbReference>
<dbReference type="UniPathway" id="UPA00033">
    <property type="reaction ID" value="UER00034"/>
</dbReference>
<evidence type="ECO:0000259" key="18">
    <source>
        <dbReference type="SMART" id="SM01003"/>
    </source>
</evidence>
<keyword evidence="9 13" id="KW-0457">Lysine biosynthesis</keyword>
<sequence length="395" mass="43915">MSKKLDLLWLRSESKEFERRSALTPTTAKKLIDRGFIIFVERDSEQRIFKDHEFEEIGCKLVERHSWPQAKQIILDALKGTPHALEDIAPIDIPILGLKELPLSTDPLVNTHIQFAHCFKRQGGWKEVLGRFREGGGKLYDLEFLEAPIKEGSDRYRRVAAFGYHAGFAGAAAGALAYASQKAGKPLGHLTPYENETAMISAVREALGEGIKDVKALVIGALGRCGTGAVHLFQKIGLAEENILKWDMAETAKGGPFQEILEDADIFVNCIYLSPETKIPPFLTRDQIASASQRRLSTIVDVSCDTTNPNNPIPIYSINTTFDKPTVPVDGVQGTPLSVVSIDHLPTLLPRESSEQFSGELLDTLFKFPNRETEDVWKRAEAKFRVKMAEAEAEK</sequence>
<comment type="similarity">
    <text evidence="2 13">Belongs to the AlaDH/PNT family.</text>
</comment>
<feature type="domain" description="Alanine dehydrogenase/pyridine nucleotide transhydrogenase N-terminal" evidence="18">
    <location>
        <begin position="9"/>
        <end position="169"/>
    </location>
</feature>
<evidence type="ECO:0000256" key="2">
    <source>
        <dbReference type="ARBA" id="ARBA00005689"/>
    </source>
</evidence>
<evidence type="ECO:0000313" key="20">
    <source>
        <dbReference type="Proteomes" id="UP000292702"/>
    </source>
</evidence>
<feature type="domain" description="Alanine dehydrogenase/pyridine nucleotide transhydrogenase NAD(H)-binding" evidence="17">
    <location>
        <begin position="197"/>
        <end position="341"/>
    </location>
</feature>
<evidence type="ECO:0000256" key="13">
    <source>
        <dbReference type="PIRNR" id="PIRNR018250"/>
    </source>
</evidence>
<accession>A0A4R0RHW4</accession>
<feature type="binding site" evidence="15">
    <location>
        <position position="272"/>
    </location>
    <ligand>
        <name>NAD(+)</name>
        <dbReference type="ChEBI" id="CHEBI:57540"/>
    </ligand>
</feature>
<dbReference type="PIRSF" id="PIRSF018250">
    <property type="entry name" value="Saccharopine_DH_Lys"/>
    <property type="match status" value="1"/>
</dbReference>
<dbReference type="EC" id="1.5.1.7" evidence="4 13"/>
<evidence type="ECO:0000256" key="16">
    <source>
        <dbReference type="PIRSR" id="PIRSR018250-4"/>
    </source>
</evidence>
<dbReference type="GO" id="GO:0019878">
    <property type="term" value="P:lysine biosynthetic process via aminoadipic acid"/>
    <property type="evidence" value="ECO:0007669"/>
    <property type="project" value="UniProtKB-UniPathway"/>
</dbReference>
<dbReference type="SMART" id="SM01002">
    <property type="entry name" value="AlaDh_PNT_C"/>
    <property type="match status" value="1"/>
</dbReference>
<feature type="binding site" evidence="15">
    <location>
        <begin position="223"/>
        <end position="224"/>
    </location>
    <ligand>
        <name>NAD(+)</name>
        <dbReference type="ChEBI" id="CHEBI:57540"/>
    </ligand>
</feature>
<comment type="pathway">
    <text evidence="1 13">Amino-acid biosynthesis; L-lysine biosynthesis via AAA pathway; L-lysine from L-alpha-aminoadipate (fungal route): step 3/3.</text>
</comment>
<evidence type="ECO:0000256" key="4">
    <source>
        <dbReference type="ARBA" id="ARBA00012847"/>
    </source>
</evidence>
<dbReference type="InterPro" id="IPR036291">
    <property type="entry name" value="NAD(P)-bd_dom_sf"/>
</dbReference>
<keyword evidence="6 13" id="KW-0028">Amino-acid biosynthesis</keyword>
<dbReference type="OrthoDB" id="265306at2759"/>
<dbReference type="CDD" id="cd12188">
    <property type="entry name" value="SDH"/>
    <property type="match status" value="1"/>
</dbReference>
<dbReference type="Gene3D" id="3.40.50.720">
    <property type="entry name" value="NAD(P)-binding Rossmann-like Domain"/>
    <property type="match status" value="2"/>
</dbReference>
<dbReference type="PANTHER" id="PTHR11133:SF23">
    <property type="entry name" value="SACCHAROPINE DEHYDROGENASE [NAD(+), L-LYSINE-FORMING]"/>
    <property type="match status" value="1"/>
</dbReference>
<dbReference type="Pfam" id="PF05222">
    <property type="entry name" value="AlaDh_PNT_N"/>
    <property type="match status" value="1"/>
</dbReference>
<dbReference type="SUPFAM" id="SSF51735">
    <property type="entry name" value="NAD(P)-binding Rossmann-fold domains"/>
    <property type="match status" value="1"/>
</dbReference>
<evidence type="ECO:0000256" key="15">
    <source>
        <dbReference type="PIRSR" id="PIRSR018250-3"/>
    </source>
</evidence>
<evidence type="ECO:0000256" key="14">
    <source>
        <dbReference type="PIRSR" id="PIRSR018250-1"/>
    </source>
</evidence>
<dbReference type="GO" id="GO:0004754">
    <property type="term" value="F:saccharopine dehydrogenase (NAD+, L-lysine-forming) activity"/>
    <property type="evidence" value="ECO:0007669"/>
    <property type="project" value="UniProtKB-EC"/>
</dbReference>
<feature type="disulfide bond" evidence="16">
    <location>
        <begin position="225"/>
        <end position="270"/>
    </location>
</feature>
<dbReference type="FunFam" id="3.40.50.720:FF:000217">
    <property type="entry name" value="Saccharopine dehydrogenase [NAD(+), L-lysine-forming]"/>
    <property type="match status" value="1"/>
</dbReference>
<feature type="binding site" evidence="15">
    <location>
        <position position="302"/>
    </location>
    <ligand>
        <name>NAD(+)</name>
        <dbReference type="ChEBI" id="CHEBI:57540"/>
    </ligand>
</feature>
<evidence type="ECO:0000256" key="1">
    <source>
        <dbReference type="ARBA" id="ARBA00004884"/>
    </source>
</evidence>
<feature type="binding site" evidence="15">
    <location>
        <position position="251"/>
    </location>
    <ligand>
        <name>NAD(+)</name>
        <dbReference type="ChEBI" id="CHEBI:57540"/>
    </ligand>
</feature>
<evidence type="ECO:0000256" key="9">
    <source>
        <dbReference type="ARBA" id="ARBA00023154"/>
    </source>
</evidence>
<dbReference type="AlphaFoldDB" id="A0A4R0RHW4"/>
<keyword evidence="20" id="KW-1185">Reference proteome</keyword>
<evidence type="ECO:0000256" key="11">
    <source>
        <dbReference type="ARBA" id="ARBA00033228"/>
    </source>
</evidence>
<proteinExistence type="inferred from homology"/>
<dbReference type="InterPro" id="IPR007698">
    <property type="entry name" value="AlaDH/PNT_NAD(H)-bd"/>
</dbReference>
<organism evidence="19 20">
    <name type="scientific">Steccherinum ochraceum</name>
    <dbReference type="NCBI Taxonomy" id="92696"/>
    <lineage>
        <taxon>Eukaryota</taxon>
        <taxon>Fungi</taxon>
        <taxon>Dikarya</taxon>
        <taxon>Basidiomycota</taxon>
        <taxon>Agaricomycotina</taxon>
        <taxon>Agaricomycetes</taxon>
        <taxon>Polyporales</taxon>
        <taxon>Steccherinaceae</taxon>
        <taxon>Steccherinum</taxon>
    </lineage>
</organism>
<evidence type="ECO:0000256" key="3">
    <source>
        <dbReference type="ARBA" id="ARBA00011245"/>
    </source>
</evidence>
<evidence type="ECO:0000256" key="12">
    <source>
        <dbReference type="ARBA" id="ARBA00047860"/>
    </source>
</evidence>
<evidence type="ECO:0000259" key="17">
    <source>
        <dbReference type="SMART" id="SM01002"/>
    </source>
</evidence>
<evidence type="ECO:0000256" key="6">
    <source>
        <dbReference type="ARBA" id="ARBA00022605"/>
    </source>
</evidence>
<dbReference type="SUPFAM" id="SSF52283">
    <property type="entry name" value="Formate/glycerate dehydrogenase catalytic domain-like"/>
    <property type="match status" value="1"/>
</dbReference>
<keyword evidence="8 13" id="KW-0520">NAD</keyword>